<protein>
    <recommendedName>
        <fullName evidence="10">Dof-type domain-containing protein</fullName>
    </recommendedName>
</protein>
<comment type="caution">
    <text evidence="11">The sequence shown here is derived from an EMBL/GenBank/DDBJ whole genome shotgun (WGS) entry which is preliminary data.</text>
</comment>
<evidence type="ECO:0000256" key="2">
    <source>
        <dbReference type="ARBA" id="ARBA00022771"/>
    </source>
</evidence>
<dbReference type="GO" id="GO:0005634">
    <property type="term" value="C:nucleus"/>
    <property type="evidence" value="ECO:0007669"/>
    <property type="project" value="UniProtKB-SubCell"/>
</dbReference>
<reference evidence="11 12" key="1">
    <citation type="submission" date="2018-06" db="EMBL/GenBank/DDBJ databases">
        <title>The Genome of Cuscuta australis (Dodder) Provides Insight into the Evolution of Plant Parasitism.</title>
        <authorList>
            <person name="Liu H."/>
        </authorList>
    </citation>
    <scope>NUCLEOTIDE SEQUENCE [LARGE SCALE GENOMIC DNA]</scope>
    <source>
        <strain evidence="12">cv. Yunnan</strain>
        <tissue evidence="11">Vines</tissue>
    </source>
</reference>
<proteinExistence type="predicted"/>
<evidence type="ECO:0000256" key="9">
    <source>
        <dbReference type="SAM" id="MobiDB-lite"/>
    </source>
</evidence>
<dbReference type="GO" id="GO:0003677">
    <property type="term" value="F:DNA binding"/>
    <property type="evidence" value="ECO:0007669"/>
    <property type="project" value="UniProtKB-UniRule"/>
</dbReference>
<feature type="compositionally biased region" description="Basic and acidic residues" evidence="9">
    <location>
        <begin position="48"/>
        <end position="60"/>
    </location>
</feature>
<evidence type="ECO:0000256" key="5">
    <source>
        <dbReference type="ARBA" id="ARBA00023125"/>
    </source>
</evidence>
<dbReference type="PANTHER" id="PTHR31089">
    <property type="entry name" value="CYCLIC DOF FACTOR 2"/>
    <property type="match status" value="1"/>
</dbReference>
<name>A0A328DS03_9ASTE</name>
<dbReference type="AlphaFoldDB" id="A0A328DS03"/>
<dbReference type="EMBL" id="NQVE01000098">
    <property type="protein sequence ID" value="RAL48414.1"/>
    <property type="molecule type" value="Genomic_DNA"/>
</dbReference>
<evidence type="ECO:0000256" key="7">
    <source>
        <dbReference type="ARBA" id="ARBA00023242"/>
    </source>
</evidence>
<keyword evidence="3" id="KW-0862">Zinc</keyword>
<keyword evidence="12" id="KW-1185">Reference proteome</keyword>
<evidence type="ECO:0000256" key="3">
    <source>
        <dbReference type="ARBA" id="ARBA00022833"/>
    </source>
</evidence>
<evidence type="ECO:0000313" key="12">
    <source>
        <dbReference type="Proteomes" id="UP000249390"/>
    </source>
</evidence>
<comment type="subcellular location">
    <subcellularLocation>
        <location evidence="8">Nucleus</location>
    </subcellularLocation>
</comment>
<gene>
    <name evidence="11" type="ORF">DM860_005838</name>
</gene>
<keyword evidence="1" id="KW-0479">Metal-binding</keyword>
<sequence length="188" mass="20720">MSVANKDPAAAIKLFGKTIALPPRDDDENTSSAEEVWGSQEEEEEEGGEGKETPPCDKRKAPGVGARLPCPRCKSRVTKFCYYNNYNVNQPRHFCKNCQRYWTAGGTTRNVPVGSGRRKNKTSSSSSSSSYFLRRIMFSPDHHHPNIHAAASSPFYGAVFGRPRWLSAPISPAAALGTNYCTIMDTDN</sequence>
<accession>A0A328DS03</accession>
<dbReference type="PANTHER" id="PTHR31089:SF1">
    <property type="entry name" value="CYCLIC DOF FACTOR 3"/>
    <property type="match status" value="1"/>
</dbReference>
<dbReference type="InterPro" id="IPR045174">
    <property type="entry name" value="Dof"/>
</dbReference>
<dbReference type="Proteomes" id="UP000249390">
    <property type="component" value="Unassembled WGS sequence"/>
</dbReference>
<evidence type="ECO:0000259" key="10">
    <source>
        <dbReference type="PROSITE" id="PS50884"/>
    </source>
</evidence>
<organism evidence="11 12">
    <name type="scientific">Cuscuta australis</name>
    <dbReference type="NCBI Taxonomy" id="267555"/>
    <lineage>
        <taxon>Eukaryota</taxon>
        <taxon>Viridiplantae</taxon>
        <taxon>Streptophyta</taxon>
        <taxon>Embryophyta</taxon>
        <taxon>Tracheophyta</taxon>
        <taxon>Spermatophyta</taxon>
        <taxon>Magnoliopsida</taxon>
        <taxon>eudicotyledons</taxon>
        <taxon>Gunneridae</taxon>
        <taxon>Pentapetalae</taxon>
        <taxon>asterids</taxon>
        <taxon>lamiids</taxon>
        <taxon>Solanales</taxon>
        <taxon>Convolvulaceae</taxon>
        <taxon>Cuscuteae</taxon>
        <taxon>Cuscuta</taxon>
        <taxon>Cuscuta subgen. Grammica</taxon>
        <taxon>Cuscuta sect. Cleistogrammica</taxon>
    </lineage>
</organism>
<keyword evidence="5 8" id="KW-0238">DNA-binding</keyword>
<dbReference type="PROSITE" id="PS01361">
    <property type="entry name" value="ZF_DOF_1"/>
    <property type="match status" value="1"/>
</dbReference>
<keyword evidence="4" id="KW-0805">Transcription regulation</keyword>
<evidence type="ECO:0000256" key="6">
    <source>
        <dbReference type="ARBA" id="ARBA00023163"/>
    </source>
</evidence>
<dbReference type="GO" id="GO:0008270">
    <property type="term" value="F:zinc ion binding"/>
    <property type="evidence" value="ECO:0007669"/>
    <property type="project" value="UniProtKB-KW"/>
</dbReference>
<evidence type="ECO:0000256" key="4">
    <source>
        <dbReference type="ARBA" id="ARBA00023015"/>
    </source>
</evidence>
<dbReference type="GO" id="GO:0003700">
    <property type="term" value="F:DNA-binding transcription factor activity"/>
    <property type="evidence" value="ECO:0007669"/>
    <property type="project" value="InterPro"/>
</dbReference>
<dbReference type="InterPro" id="IPR003851">
    <property type="entry name" value="Znf_Dof"/>
</dbReference>
<dbReference type="Pfam" id="PF02701">
    <property type="entry name" value="Zn_ribbon_Dof"/>
    <property type="match status" value="1"/>
</dbReference>
<evidence type="ECO:0000256" key="1">
    <source>
        <dbReference type="ARBA" id="ARBA00022723"/>
    </source>
</evidence>
<keyword evidence="7 8" id="KW-0539">Nucleus</keyword>
<feature type="region of interest" description="Disordered" evidence="9">
    <location>
        <begin position="16"/>
        <end position="63"/>
    </location>
</feature>
<keyword evidence="6" id="KW-0804">Transcription</keyword>
<feature type="domain" description="Dof-type" evidence="10">
    <location>
        <begin position="68"/>
        <end position="122"/>
    </location>
</feature>
<keyword evidence="2 8" id="KW-0863">Zinc-finger</keyword>
<dbReference type="PROSITE" id="PS50884">
    <property type="entry name" value="ZF_DOF_2"/>
    <property type="match status" value="1"/>
</dbReference>
<evidence type="ECO:0000313" key="11">
    <source>
        <dbReference type="EMBL" id="RAL48414.1"/>
    </source>
</evidence>
<evidence type="ECO:0000256" key="8">
    <source>
        <dbReference type="PROSITE-ProRule" id="PRU00071"/>
    </source>
</evidence>